<dbReference type="Proteomes" id="UP000294644">
    <property type="component" value="Unassembled WGS sequence"/>
</dbReference>
<dbReference type="EMBL" id="SMFN01000001">
    <property type="protein sequence ID" value="TDE07563.1"/>
    <property type="molecule type" value="Genomic_DNA"/>
</dbReference>
<dbReference type="GO" id="GO:0008218">
    <property type="term" value="P:bioluminescence"/>
    <property type="evidence" value="ECO:0007669"/>
    <property type="project" value="InterPro"/>
</dbReference>
<keyword evidence="1" id="KW-0521">NADP</keyword>
<name>A0A4R5DBD8_9FLAO</name>
<reference evidence="2 3" key="1">
    <citation type="submission" date="2019-03" db="EMBL/GenBank/DDBJ databases">
        <title>Flavobacterium LB-D12 sp. nov., isolated from arctic soil.</title>
        <authorList>
            <person name="Chaudhary D.K."/>
        </authorList>
    </citation>
    <scope>NUCLEOTIDE SEQUENCE [LARGE SCALE GENOMIC DNA]</scope>
    <source>
        <strain evidence="2 3">LB-D12</strain>
    </source>
</reference>
<dbReference type="AlphaFoldDB" id="A0A4R5DBD8"/>
<dbReference type="SUPFAM" id="SSF53720">
    <property type="entry name" value="ALDH-like"/>
    <property type="match status" value="1"/>
</dbReference>
<dbReference type="Pfam" id="PF05893">
    <property type="entry name" value="LuxC"/>
    <property type="match status" value="1"/>
</dbReference>
<dbReference type="GO" id="GO:0003995">
    <property type="term" value="F:acyl-CoA dehydrogenase activity"/>
    <property type="evidence" value="ECO:0007669"/>
    <property type="project" value="InterPro"/>
</dbReference>
<keyword evidence="3" id="KW-1185">Reference proteome</keyword>
<protein>
    <submittedName>
        <fullName evidence="2">Acyl-CoA reductase</fullName>
    </submittedName>
</protein>
<comment type="caution">
    <text evidence="2">The sequence shown here is derived from an EMBL/GenBank/DDBJ whole genome shotgun (WGS) entry which is preliminary data.</text>
</comment>
<evidence type="ECO:0000313" key="3">
    <source>
        <dbReference type="Proteomes" id="UP000294644"/>
    </source>
</evidence>
<organism evidence="2 3">
    <name type="scientific">Flavobacterium sandaracinum</name>
    <dbReference type="NCBI Taxonomy" id="2541733"/>
    <lineage>
        <taxon>Bacteria</taxon>
        <taxon>Pseudomonadati</taxon>
        <taxon>Bacteroidota</taxon>
        <taxon>Flavobacteriia</taxon>
        <taxon>Flavobacteriales</taxon>
        <taxon>Flavobacteriaceae</taxon>
        <taxon>Flavobacterium</taxon>
    </lineage>
</organism>
<dbReference type="InterPro" id="IPR016161">
    <property type="entry name" value="Ald_DH/histidinol_DH"/>
</dbReference>
<sequence length="426" mass="48470">MIVNVVERGNILILLEGLKNLMIEDVVILMSLINKNIQFVSGSISITENMNKQRVSMPFSEETLLFFDALSMSILKTPESKKFSDLVAFAFWCRKKHLLKFKNSKNNLDSSLGLGLLFHIAPSNVALNFAYSLAIGLLAGNNNIVRISSKPFLQVQLLLKIMNQLLENDFFSFRSKICIVQYEYNAEITGYFSSLADGRLIWGGDETIKNIRTSQLKPNGIDVGFYNRNSIAIINADNYLVHENKKYLAQYFYNDTYLNDQKACSSPSIIFWIGENKSEAKAKFWSELTELVNEKYKILANQTIDKLEKFYEVALKYECQKIATSNELITRINLLEIDQEIFDYCCGNGFFIETDIESLIEILPVCSKKLQTITYFGLDAEAIKKTIIDNGVAGCDRIVKMGNALEFNTVWDGKDLIDTFSRKIVT</sequence>
<proteinExistence type="predicted"/>
<accession>A0A4R5DBD8</accession>
<dbReference type="RefSeq" id="WP_132064390.1">
    <property type="nucleotide sequence ID" value="NZ_SMFN01000001.1"/>
</dbReference>
<evidence type="ECO:0000313" key="2">
    <source>
        <dbReference type="EMBL" id="TDE07563.1"/>
    </source>
</evidence>
<gene>
    <name evidence="2" type="ORF">E0F91_00275</name>
</gene>
<dbReference type="OrthoDB" id="580775at2"/>
<evidence type="ECO:0000256" key="1">
    <source>
        <dbReference type="ARBA" id="ARBA00022857"/>
    </source>
</evidence>
<dbReference type="InterPro" id="IPR008670">
    <property type="entry name" value="CoA_reduct_LuxC"/>
</dbReference>